<reference evidence="2" key="1">
    <citation type="submission" date="2021-03" db="EMBL/GenBank/DDBJ databases">
        <title>Revisited historic fungal species revealed as producer of novel bioactive compounds through whole genome sequencing and comparative genomics.</title>
        <authorList>
            <person name="Vignolle G.A."/>
            <person name="Hochenegger N."/>
            <person name="Mach R.L."/>
            <person name="Mach-Aigner A.R."/>
            <person name="Javad Rahimi M."/>
            <person name="Salim K.A."/>
            <person name="Chan C.M."/>
            <person name="Lim L.B.L."/>
            <person name="Cai F."/>
            <person name="Druzhinina I.S."/>
            <person name="U'Ren J.M."/>
            <person name="Derntl C."/>
        </authorList>
    </citation>
    <scope>NUCLEOTIDE SEQUENCE</scope>
    <source>
        <strain evidence="2">TUCIM 5799</strain>
    </source>
</reference>
<evidence type="ECO:0000259" key="1">
    <source>
        <dbReference type="Pfam" id="PF09995"/>
    </source>
</evidence>
<organism evidence="2 3">
    <name type="scientific">Neoarthrinium moseri</name>
    <dbReference type="NCBI Taxonomy" id="1658444"/>
    <lineage>
        <taxon>Eukaryota</taxon>
        <taxon>Fungi</taxon>
        <taxon>Dikarya</taxon>
        <taxon>Ascomycota</taxon>
        <taxon>Pezizomycotina</taxon>
        <taxon>Sordariomycetes</taxon>
        <taxon>Xylariomycetidae</taxon>
        <taxon>Amphisphaeriales</taxon>
        <taxon>Apiosporaceae</taxon>
        <taxon>Neoarthrinium</taxon>
    </lineage>
</organism>
<evidence type="ECO:0000313" key="3">
    <source>
        <dbReference type="Proteomes" id="UP000829685"/>
    </source>
</evidence>
<dbReference type="AlphaFoldDB" id="A0A9P9WSV6"/>
<name>A0A9P9WSV6_9PEZI</name>
<feature type="domain" description="ER-bound oxygenase mpaB/mpaB'/Rubber oxygenase catalytic" evidence="1">
    <location>
        <begin position="45"/>
        <end position="256"/>
    </location>
</feature>
<evidence type="ECO:0000313" key="2">
    <source>
        <dbReference type="EMBL" id="KAI1877649.1"/>
    </source>
</evidence>
<accession>A0A9P9WSV6</accession>
<sequence length="296" mass="33577">MSNTVTLRTTSTAGDKAVEEGKWGRYYDPILEQSPIIQKIVAESCSMNGGTAAVLLQIASKGVGLGVSAHSSFTRRPVERARRSIVYIYAMAFGNQEERRIVTDATHRAHSRVKGPDYDANDVDLQLWVAATTYWSLIVGYEEVFGKLDDKTADRAYKEFSVMATGLRVPPDKWPKDRRAFQEYWDKTISELEITDEAKAVGQDVIYPAGHLPSWGLWLYAQLTGPSTRITTTELLPERIRNEFGLPSTVYTRTAYTISRALNQLIYPWLPQSLRHFPKNYYLQDFRNRVAKGSRL</sequence>
<dbReference type="PANTHER" id="PTHR36151">
    <property type="entry name" value="BLR2777 PROTEIN"/>
    <property type="match status" value="1"/>
</dbReference>
<proteinExistence type="predicted"/>
<protein>
    <recommendedName>
        <fullName evidence="1">ER-bound oxygenase mpaB/mpaB'/Rubber oxygenase catalytic domain-containing protein</fullName>
    </recommendedName>
</protein>
<dbReference type="PANTHER" id="PTHR36151:SF3">
    <property type="entry name" value="ER-BOUND OXYGENASE MPAB_MPAB'_RUBBER OXYGENASE CATALYTIC DOMAIN-CONTAINING PROTEIN"/>
    <property type="match status" value="1"/>
</dbReference>
<dbReference type="GO" id="GO:0016491">
    <property type="term" value="F:oxidoreductase activity"/>
    <property type="evidence" value="ECO:0007669"/>
    <property type="project" value="InterPro"/>
</dbReference>
<dbReference type="EMBL" id="JAFIMR010000006">
    <property type="protein sequence ID" value="KAI1877649.1"/>
    <property type="molecule type" value="Genomic_DNA"/>
</dbReference>
<dbReference type="Proteomes" id="UP000829685">
    <property type="component" value="Unassembled WGS sequence"/>
</dbReference>
<dbReference type="InterPro" id="IPR018713">
    <property type="entry name" value="MPAB/Lcp_cat_dom"/>
</dbReference>
<dbReference type="Pfam" id="PF09995">
    <property type="entry name" value="MPAB_Lcp_cat"/>
    <property type="match status" value="1"/>
</dbReference>
<gene>
    <name evidence="2" type="ORF">JX265_003657</name>
</gene>
<dbReference type="OrthoDB" id="5131368at2759"/>
<keyword evidence="3" id="KW-1185">Reference proteome</keyword>
<comment type="caution">
    <text evidence="2">The sequence shown here is derived from an EMBL/GenBank/DDBJ whole genome shotgun (WGS) entry which is preliminary data.</text>
</comment>